<feature type="compositionally biased region" description="Basic and acidic residues" evidence="1">
    <location>
        <begin position="370"/>
        <end position="383"/>
    </location>
</feature>
<name>A0A3P3YN38_PLABS</name>
<proteinExistence type="predicted"/>
<evidence type="ECO:0000313" key="3">
    <source>
        <dbReference type="Proteomes" id="UP000290189"/>
    </source>
</evidence>
<accession>A0A3P3YN38</accession>
<organism evidence="2 3">
    <name type="scientific">Plasmodiophora brassicae</name>
    <name type="common">Clubroot disease agent</name>
    <dbReference type="NCBI Taxonomy" id="37360"/>
    <lineage>
        <taxon>Eukaryota</taxon>
        <taxon>Sar</taxon>
        <taxon>Rhizaria</taxon>
        <taxon>Endomyxa</taxon>
        <taxon>Phytomyxea</taxon>
        <taxon>Plasmodiophorida</taxon>
        <taxon>Plasmodiophoridae</taxon>
        <taxon>Plasmodiophora</taxon>
    </lineage>
</organism>
<geneLocation type="mitochondrion" evidence="2"/>
<feature type="compositionally biased region" description="Basic and acidic residues" evidence="1">
    <location>
        <begin position="410"/>
        <end position="422"/>
    </location>
</feature>
<sequence length="431" mass="48829">MSARRRSTRYNGLIGIWGRPSYLSLRLVVVMALDTQRQPFLDKEDNRFTTTDINLPRPRYYFRKADHRFDVSDIEGARSTFRDAKLNPSRRCVNPLDPIYKLASFTHVPPEPVRFVRDTLDISDIPGTKTTVPYVMRMRTRDHINYDDVPGSVAAYHINRHLARRTRNILRVDDINDNGSFRTRRHTDPLSPRYDYDSACSSGLLSFAADGKPVAAREDRPALENDLGYIPGSHPKRLGARAVPTFALTTRDIAGNETMFQAHRKDRLLRYGTARHTNDTRDIVGAQADTAGKWKWIRRTNPLMPDYQPLDRGDAELNACSLNNIGMLSELGETKEGAVQHSTEKMYADVERERLRSRGSDGASSTGSSDADRRETKRYERVPATRSSASSVTSRSTGGRSSKKSSKTRSTKEVRERRENEALVRALPIVT</sequence>
<feature type="compositionally biased region" description="Low complexity" evidence="1">
    <location>
        <begin position="384"/>
        <end position="400"/>
    </location>
</feature>
<feature type="compositionally biased region" description="Low complexity" evidence="1">
    <location>
        <begin position="360"/>
        <end position="369"/>
    </location>
</feature>
<feature type="region of interest" description="Disordered" evidence="1">
    <location>
        <begin position="354"/>
        <end position="431"/>
    </location>
</feature>
<dbReference type="PANTHER" id="PTHR38130">
    <property type="entry name" value="EF-HAND DOMAIN-CONTAINING PROTEIN"/>
    <property type="match status" value="1"/>
</dbReference>
<dbReference type="Proteomes" id="UP000290189">
    <property type="component" value="Unassembled WGS sequence"/>
</dbReference>
<keyword evidence="2" id="KW-0496">Mitochondrion</keyword>
<evidence type="ECO:0000256" key="1">
    <source>
        <dbReference type="SAM" id="MobiDB-lite"/>
    </source>
</evidence>
<protein>
    <submittedName>
        <fullName evidence="2">Uncharacterized protein</fullName>
    </submittedName>
</protein>
<reference evidence="2 3" key="1">
    <citation type="submission" date="2018-03" db="EMBL/GenBank/DDBJ databases">
        <authorList>
            <person name="Fogelqvist J."/>
        </authorList>
    </citation>
    <scope>NUCLEOTIDE SEQUENCE [LARGE SCALE GENOMIC DNA]</scope>
</reference>
<gene>
    <name evidence="2" type="ORF">PLBR_LOCUS8832</name>
</gene>
<evidence type="ECO:0000313" key="2">
    <source>
        <dbReference type="EMBL" id="SPR01617.1"/>
    </source>
</evidence>
<dbReference type="EMBL" id="OVEO01000018">
    <property type="protein sequence ID" value="SPR01617.1"/>
    <property type="molecule type" value="Genomic_DNA"/>
</dbReference>
<dbReference type="AlphaFoldDB" id="A0A3P3YN38"/>
<dbReference type="PANTHER" id="PTHR38130:SF1">
    <property type="entry name" value="EF-HAND DOMAIN-CONTAINING PROTEIN"/>
    <property type="match status" value="1"/>
</dbReference>